<evidence type="ECO:0000256" key="1">
    <source>
        <dbReference type="SAM" id="MobiDB-lite"/>
    </source>
</evidence>
<dbReference type="OrthoDB" id="3067181at2759"/>
<dbReference type="InParanoid" id="A0A409VGP5"/>
<feature type="compositionally biased region" description="Low complexity" evidence="1">
    <location>
        <begin position="52"/>
        <end position="104"/>
    </location>
</feature>
<feature type="transmembrane region" description="Helical" evidence="2">
    <location>
        <begin position="127"/>
        <end position="148"/>
    </location>
</feature>
<organism evidence="4 5">
    <name type="scientific">Gymnopilus dilepis</name>
    <dbReference type="NCBI Taxonomy" id="231916"/>
    <lineage>
        <taxon>Eukaryota</taxon>
        <taxon>Fungi</taxon>
        <taxon>Dikarya</taxon>
        <taxon>Basidiomycota</taxon>
        <taxon>Agaricomycotina</taxon>
        <taxon>Agaricomycetes</taxon>
        <taxon>Agaricomycetidae</taxon>
        <taxon>Agaricales</taxon>
        <taxon>Agaricineae</taxon>
        <taxon>Hymenogastraceae</taxon>
        <taxon>Gymnopilus</taxon>
    </lineage>
</organism>
<protein>
    <recommendedName>
        <fullName evidence="6">Mid2 domain-containing protein</fullName>
    </recommendedName>
</protein>
<evidence type="ECO:0000256" key="2">
    <source>
        <dbReference type="SAM" id="Phobius"/>
    </source>
</evidence>
<comment type="caution">
    <text evidence="4">The sequence shown here is derived from an EMBL/GenBank/DDBJ whole genome shotgun (WGS) entry which is preliminary data.</text>
</comment>
<evidence type="ECO:0000256" key="3">
    <source>
        <dbReference type="SAM" id="SignalP"/>
    </source>
</evidence>
<name>A0A409VGP5_9AGAR</name>
<sequence length="339" mass="34767">MSSSTVYHPGLTFATLVLQFVMANGGMISRPEPRHRGSGEESDPDESTAQPSATPSGNSSMASSTSGSAKTSSTNISTQNSSNPSSTSASTSASPSTTTTSTTSLAAGNPTAPPTISAVGSNISTPVVVGSVIGSVVAGGLLVLLLIFCCRRIRGPRKDPDTASSVRFFSRSPKAQVARSDPEMSQMHSSPLIASAIASGLTSNPFATPYAHSLHSSNSSPASSSPLVPASNLPRHSNSVTSSSGRSTSHTTATSELEILQPPRGSPFTSSPSTLLPIIAAAAEAVSVSSAPTSVELSPLHRSLTMHQKALETDEKGRDGNMEFEEIQGVNDPPPEYQD</sequence>
<accession>A0A409VGP5</accession>
<keyword evidence="2" id="KW-0812">Transmembrane</keyword>
<evidence type="ECO:0008006" key="6">
    <source>
        <dbReference type="Google" id="ProtNLM"/>
    </source>
</evidence>
<proteinExistence type="predicted"/>
<evidence type="ECO:0000313" key="4">
    <source>
        <dbReference type="EMBL" id="PPQ65438.1"/>
    </source>
</evidence>
<feature type="compositionally biased region" description="Basic and acidic residues" evidence="1">
    <location>
        <begin position="309"/>
        <end position="321"/>
    </location>
</feature>
<keyword evidence="2" id="KW-0472">Membrane</keyword>
<feature type="signal peptide" evidence="3">
    <location>
        <begin position="1"/>
        <end position="23"/>
    </location>
</feature>
<dbReference type="AlphaFoldDB" id="A0A409VGP5"/>
<reference evidence="4 5" key="1">
    <citation type="journal article" date="2018" name="Evol. Lett.">
        <title>Horizontal gene cluster transfer increased hallucinogenic mushroom diversity.</title>
        <authorList>
            <person name="Reynolds H.T."/>
            <person name="Vijayakumar V."/>
            <person name="Gluck-Thaler E."/>
            <person name="Korotkin H.B."/>
            <person name="Matheny P.B."/>
            <person name="Slot J.C."/>
        </authorList>
    </citation>
    <scope>NUCLEOTIDE SEQUENCE [LARGE SCALE GENOMIC DNA]</scope>
    <source>
        <strain evidence="4 5">SRW20</strain>
    </source>
</reference>
<evidence type="ECO:0000313" key="5">
    <source>
        <dbReference type="Proteomes" id="UP000284706"/>
    </source>
</evidence>
<dbReference type="Proteomes" id="UP000284706">
    <property type="component" value="Unassembled WGS sequence"/>
</dbReference>
<keyword evidence="5" id="KW-1185">Reference proteome</keyword>
<feature type="region of interest" description="Disordered" evidence="1">
    <location>
        <begin position="306"/>
        <end position="339"/>
    </location>
</feature>
<keyword evidence="3" id="KW-0732">Signal</keyword>
<keyword evidence="2" id="KW-1133">Transmembrane helix</keyword>
<feature type="region of interest" description="Disordered" evidence="1">
    <location>
        <begin position="212"/>
        <end position="271"/>
    </location>
</feature>
<feature type="chain" id="PRO_5019266592" description="Mid2 domain-containing protein" evidence="3">
    <location>
        <begin position="24"/>
        <end position="339"/>
    </location>
</feature>
<gene>
    <name evidence="4" type="ORF">CVT26_000090</name>
</gene>
<feature type="compositionally biased region" description="Low complexity" evidence="1">
    <location>
        <begin position="212"/>
        <end position="255"/>
    </location>
</feature>
<feature type="region of interest" description="Disordered" evidence="1">
    <location>
        <begin position="28"/>
        <end position="110"/>
    </location>
</feature>
<feature type="region of interest" description="Disordered" evidence="1">
    <location>
        <begin position="158"/>
        <end position="188"/>
    </location>
</feature>
<dbReference type="EMBL" id="NHYE01005653">
    <property type="protein sequence ID" value="PPQ65438.1"/>
    <property type="molecule type" value="Genomic_DNA"/>
</dbReference>